<dbReference type="PATRIC" id="fig|1121362.3.peg.2274"/>
<gene>
    <name evidence="2" type="ORF">A605_11215</name>
</gene>
<dbReference type="KEGG" id="chn:A605_11215"/>
<keyword evidence="1" id="KW-1133">Transmembrane helix</keyword>
<feature type="transmembrane region" description="Helical" evidence="1">
    <location>
        <begin position="56"/>
        <end position="76"/>
    </location>
</feature>
<protein>
    <submittedName>
        <fullName evidence="2">Uncharacterized protein</fullName>
    </submittedName>
</protein>
<feature type="transmembrane region" description="Helical" evidence="1">
    <location>
        <begin position="28"/>
        <end position="50"/>
    </location>
</feature>
<reference evidence="2 3" key="1">
    <citation type="journal article" date="2012" name="Stand. Genomic Sci.">
        <title>Genome sequence of the halotolerant bacterium Corynebacterium halotolerans type strain YIM 70093(T) (= DSM 44683(T)).</title>
        <authorList>
            <person name="Ruckert C."/>
            <person name="Albersmeier A."/>
            <person name="Al-Dilaimi A."/>
            <person name="Niehaus K."/>
            <person name="Szczepanowski R."/>
            <person name="Kalinowski J."/>
        </authorList>
    </citation>
    <scope>NUCLEOTIDE SEQUENCE [LARGE SCALE GENOMIC DNA]</scope>
    <source>
        <strain evidence="2">YIM 70093</strain>
    </source>
</reference>
<organism evidence="2 3">
    <name type="scientific">Corynebacterium halotolerans YIM 70093 = DSM 44683</name>
    <dbReference type="NCBI Taxonomy" id="1121362"/>
    <lineage>
        <taxon>Bacteria</taxon>
        <taxon>Bacillati</taxon>
        <taxon>Actinomycetota</taxon>
        <taxon>Actinomycetes</taxon>
        <taxon>Mycobacteriales</taxon>
        <taxon>Corynebacteriaceae</taxon>
        <taxon>Corynebacterium</taxon>
    </lineage>
</organism>
<feature type="transmembrane region" description="Helical" evidence="1">
    <location>
        <begin position="6"/>
        <end position="23"/>
    </location>
</feature>
<keyword evidence="1" id="KW-0812">Transmembrane</keyword>
<dbReference type="EMBL" id="CP003697">
    <property type="protein sequence ID" value="AGF73243.1"/>
    <property type="molecule type" value="Genomic_DNA"/>
</dbReference>
<dbReference type="RefSeq" id="WP_015401659.1">
    <property type="nucleotide sequence ID" value="NC_020302.1"/>
</dbReference>
<dbReference type="HOGENOM" id="CLU_184312_0_0_11"/>
<dbReference type="AlphaFoldDB" id="M1NPD1"/>
<accession>M1NPD1</accession>
<sequence length="95" mass="9810">MLETTIIASVIALIGGAVAYYGWGNHKLLSIVGGAIGIIAAAVAIIGAFIGALAVIFKLIPVLILAGLILLLWRIFGNRDRSADTGSDTASANYR</sequence>
<keyword evidence="3" id="KW-1185">Reference proteome</keyword>
<dbReference type="STRING" id="1121362.A605_11215"/>
<dbReference type="Proteomes" id="UP000011723">
    <property type="component" value="Chromosome"/>
</dbReference>
<keyword evidence="1" id="KW-0472">Membrane</keyword>
<evidence type="ECO:0000256" key="1">
    <source>
        <dbReference type="SAM" id="Phobius"/>
    </source>
</evidence>
<proteinExistence type="predicted"/>
<evidence type="ECO:0000313" key="2">
    <source>
        <dbReference type="EMBL" id="AGF73243.1"/>
    </source>
</evidence>
<evidence type="ECO:0000313" key="3">
    <source>
        <dbReference type="Proteomes" id="UP000011723"/>
    </source>
</evidence>
<name>M1NPD1_9CORY</name>